<accession>A0A852VCD6</accession>
<dbReference type="Proteomes" id="UP000564385">
    <property type="component" value="Unassembled WGS sequence"/>
</dbReference>
<feature type="region of interest" description="Disordered" evidence="11">
    <location>
        <begin position="268"/>
        <end position="340"/>
    </location>
</feature>
<evidence type="ECO:0000256" key="3">
    <source>
        <dbReference type="ARBA" id="ARBA00006490"/>
    </source>
</evidence>
<keyword evidence="6" id="KW-0663">Pyridoxal phosphate</keyword>
<evidence type="ECO:0000256" key="6">
    <source>
        <dbReference type="ARBA" id="ARBA00022898"/>
    </source>
</evidence>
<evidence type="ECO:0000256" key="5">
    <source>
        <dbReference type="ARBA" id="ARBA00022723"/>
    </source>
</evidence>
<evidence type="ECO:0000313" key="13">
    <source>
        <dbReference type="EMBL" id="NYF90533.1"/>
    </source>
</evidence>
<dbReference type="SUPFAM" id="SSF53383">
    <property type="entry name" value="PLP-dependent transferases"/>
    <property type="match status" value="1"/>
</dbReference>
<dbReference type="InterPro" id="IPR015421">
    <property type="entry name" value="PyrdxlP-dep_Trfase_major"/>
</dbReference>
<dbReference type="GO" id="GO:0031071">
    <property type="term" value="F:cysteine desulfurase activity"/>
    <property type="evidence" value="ECO:0007669"/>
    <property type="project" value="UniProtKB-EC"/>
</dbReference>
<feature type="domain" description="Aminotransferase class V" evidence="12">
    <location>
        <begin position="4"/>
        <end position="263"/>
    </location>
</feature>
<dbReference type="PANTHER" id="PTHR11601:SF34">
    <property type="entry name" value="CYSTEINE DESULFURASE"/>
    <property type="match status" value="1"/>
</dbReference>
<evidence type="ECO:0000256" key="9">
    <source>
        <dbReference type="ARBA" id="ARBA00050776"/>
    </source>
</evidence>
<comment type="similarity">
    <text evidence="3">Belongs to the class-V pyridoxal-phosphate-dependent aminotransferase family. NifS/IscS subfamily.</text>
</comment>
<dbReference type="Pfam" id="PF00266">
    <property type="entry name" value="Aminotran_5"/>
    <property type="match status" value="2"/>
</dbReference>
<evidence type="ECO:0000256" key="7">
    <source>
        <dbReference type="ARBA" id="ARBA00023004"/>
    </source>
</evidence>
<feature type="compositionally biased region" description="Polar residues" evidence="11">
    <location>
        <begin position="268"/>
        <end position="303"/>
    </location>
</feature>
<dbReference type="Gene3D" id="3.40.640.10">
    <property type="entry name" value="Type I PLP-dependent aspartate aminotransferase-like (Major domain)"/>
    <property type="match status" value="1"/>
</dbReference>
<dbReference type="EC" id="2.8.1.7" evidence="4"/>
<dbReference type="GO" id="GO:0051536">
    <property type="term" value="F:iron-sulfur cluster binding"/>
    <property type="evidence" value="ECO:0007669"/>
    <property type="project" value="UniProtKB-KW"/>
</dbReference>
<evidence type="ECO:0000259" key="12">
    <source>
        <dbReference type="Pfam" id="PF00266"/>
    </source>
</evidence>
<feature type="domain" description="Aminotransferase class V" evidence="12">
    <location>
        <begin position="358"/>
        <end position="460"/>
    </location>
</feature>
<evidence type="ECO:0000256" key="11">
    <source>
        <dbReference type="SAM" id="MobiDB-lite"/>
    </source>
</evidence>
<dbReference type="PROSITE" id="PS00595">
    <property type="entry name" value="AA_TRANSFER_CLASS_5"/>
    <property type="match status" value="1"/>
</dbReference>
<keyword evidence="5" id="KW-0479">Metal-binding</keyword>
<dbReference type="EMBL" id="JACCCU010000002">
    <property type="protein sequence ID" value="NYF90533.1"/>
    <property type="molecule type" value="Genomic_DNA"/>
</dbReference>
<gene>
    <name evidence="13" type="ORF">HDF08_002635</name>
</gene>
<comment type="caution">
    <text evidence="13">The sequence shown here is derived from an EMBL/GenBank/DDBJ whole genome shotgun (WGS) entry which is preliminary data.</text>
</comment>
<keyword evidence="7" id="KW-0408">Iron</keyword>
<organism evidence="13 14">
    <name type="scientific">Tunturiibacter lichenicola</name>
    <dbReference type="NCBI Taxonomy" id="2051959"/>
    <lineage>
        <taxon>Bacteria</taxon>
        <taxon>Pseudomonadati</taxon>
        <taxon>Acidobacteriota</taxon>
        <taxon>Terriglobia</taxon>
        <taxon>Terriglobales</taxon>
        <taxon>Acidobacteriaceae</taxon>
        <taxon>Tunturiibacter</taxon>
    </lineage>
</organism>
<evidence type="ECO:0000256" key="1">
    <source>
        <dbReference type="ARBA" id="ARBA00001933"/>
    </source>
</evidence>
<dbReference type="FunFam" id="3.40.640.10:FF:000084">
    <property type="entry name" value="IscS-like cysteine desulfurase"/>
    <property type="match status" value="1"/>
</dbReference>
<sequence length="490" mass="51428">MRRIYLDANATTPLLPEVFEAMRPFFLEHYGNASSIHQQGQFARAAVDHARDSIARLLRCRTSEIVFTSGGTESDNLALFGTLGSPKLTGEPAHLITTSIEHDAILRAAQSFTAKNVEVTFLPSTPQGIIEPAALLAAIRPNTKLVSVMFANNETGVIQPIATLAAIAHAAGALFHTDAVQVVGRLPLDLNPKGPLKDVDLLTLSGHKIYAPKGIGALFVRRSVRLAPMFHGGSHERQRRAGTENVAGIVALGKAAELAQQWLAETPATNPAENPSTIKNPSTNQHPSITTNPGVPAQSSGPTTEPGAPSFAPFAKGGLPPSTGSAPAPEPGAPYIDSDVWAPGASPTALLDRADSPTHLTALRDRLERGILSQVEECGVNGAGAPRVSNTTSLYFDHIEAEALVIALDLKGLSVSGGSACQSGATEPSHVLTAMGLSPARARASIRFSLSRLTTAEEIDLALTLIPAAVARLRDLSPTWRKSPTALIPA</sequence>
<evidence type="ECO:0000256" key="8">
    <source>
        <dbReference type="ARBA" id="ARBA00023014"/>
    </source>
</evidence>
<dbReference type="Gene3D" id="3.90.1150.10">
    <property type="entry name" value="Aspartate Aminotransferase, domain 1"/>
    <property type="match status" value="1"/>
</dbReference>
<name>A0A852VCD6_9BACT</name>
<dbReference type="InterPro" id="IPR000192">
    <property type="entry name" value="Aminotrans_V_dom"/>
</dbReference>
<evidence type="ECO:0000313" key="14">
    <source>
        <dbReference type="Proteomes" id="UP000564385"/>
    </source>
</evidence>
<protein>
    <recommendedName>
        <fullName evidence="4">cysteine desulfurase</fullName>
        <ecNumber evidence="4">2.8.1.7</ecNumber>
    </recommendedName>
</protein>
<dbReference type="InterPro" id="IPR015422">
    <property type="entry name" value="PyrdxlP-dep_Trfase_small"/>
</dbReference>
<evidence type="ECO:0000256" key="2">
    <source>
        <dbReference type="ARBA" id="ARBA00003120"/>
    </source>
</evidence>
<dbReference type="GO" id="GO:0046872">
    <property type="term" value="F:metal ion binding"/>
    <property type="evidence" value="ECO:0007669"/>
    <property type="project" value="UniProtKB-KW"/>
</dbReference>
<dbReference type="InterPro" id="IPR015424">
    <property type="entry name" value="PyrdxlP-dep_Trfase"/>
</dbReference>
<keyword evidence="8" id="KW-0411">Iron-sulfur</keyword>
<proteinExistence type="inferred from homology"/>
<comment type="catalytic activity">
    <reaction evidence="9">
        <text>(sulfur carrier)-H + L-cysteine = (sulfur carrier)-SH + L-alanine</text>
        <dbReference type="Rhea" id="RHEA:43892"/>
        <dbReference type="Rhea" id="RHEA-COMP:14737"/>
        <dbReference type="Rhea" id="RHEA-COMP:14739"/>
        <dbReference type="ChEBI" id="CHEBI:29917"/>
        <dbReference type="ChEBI" id="CHEBI:35235"/>
        <dbReference type="ChEBI" id="CHEBI:57972"/>
        <dbReference type="ChEBI" id="CHEBI:64428"/>
        <dbReference type="EC" id="2.8.1.7"/>
    </reaction>
</comment>
<comment type="function">
    <text evidence="2">Catalyzes the removal of elemental sulfur atoms from cysteine to produce alanine. Seems to participate in the biosynthesis of the nitrogenase metalloclusters by providing the inorganic sulfur required for the Fe-S core formation.</text>
</comment>
<comment type="cofactor">
    <cofactor evidence="1 10">
        <name>pyridoxal 5'-phosphate</name>
        <dbReference type="ChEBI" id="CHEBI:597326"/>
    </cofactor>
</comment>
<dbReference type="PANTHER" id="PTHR11601">
    <property type="entry name" value="CYSTEINE DESULFURYLASE FAMILY MEMBER"/>
    <property type="match status" value="1"/>
</dbReference>
<evidence type="ECO:0000256" key="4">
    <source>
        <dbReference type="ARBA" id="ARBA00012239"/>
    </source>
</evidence>
<dbReference type="InterPro" id="IPR020578">
    <property type="entry name" value="Aminotrans_V_PyrdxlP_BS"/>
</dbReference>
<reference evidence="13 14" key="1">
    <citation type="submission" date="2020-07" db="EMBL/GenBank/DDBJ databases">
        <title>Genomic Encyclopedia of Type Strains, Phase IV (KMG-V): Genome sequencing to study the core and pangenomes of soil and plant-associated prokaryotes.</title>
        <authorList>
            <person name="Whitman W."/>
        </authorList>
    </citation>
    <scope>NUCLEOTIDE SEQUENCE [LARGE SCALE GENOMIC DNA]</scope>
    <source>
        <strain evidence="13 14">M8UP22</strain>
    </source>
</reference>
<evidence type="ECO:0000256" key="10">
    <source>
        <dbReference type="RuleBase" id="RU004504"/>
    </source>
</evidence>
<dbReference type="AlphaFoldDB" id="A0A852VCD6"/>